<dbReference type="InterPro" id="IPR011604">
    <property type="entry name" value="PDDEXK-like_dom_sf"/>
</dbReference>
<evidence type="ECO:0000313" key="1">
    <source>
        <dbReference type="EMBL" id="SBP61277.1"/>
    </source>
</evidence>
<name>A0A1A8B1F5_NOTFU</name>
<dbReference type="EMBL" id="HADY01022792">
    <property type="protein sequence ID" value="SBP61277.1"/>
    <property type="molecule type" value="Transcribed_RNA"/>
</dbReference>
<dbReference type="PANTHER" id="PTHR47526">
    <property type="entry name" value="ATP-DEPENDENT DNA HELICASE"/>
    <property type="match status" value="1"/>
</dbReference>
<protein>
    <submittedName>
        <fullName evidence="1">Uncharacterized protein</fullName>
    </submittedName>
</protein>
<reference evidence="1" key="2">
    <citation type="submission" date="2016-06" db="EMBL/GenBank/DDBJ databases">
        <title>The genome of a short-lived fish provides insights into sex chromosome evolution and the genetic control of aging.</title>
        <authorList>
            <person name="Reichwald K."/>
            <person name="Felder M."/>
            <person name="Petzold A."/>
            <person name="Koch P."/>
            <person name="Groth M."/>
            <person name="Platzer M."/>
        </authorList>
    </citation>
    <scope>NUCLEOTIDE SEQUENCE</scope>
    <source>
        <tissue evidence="1">Brain</tissue>
    </source>
</reference>
<dbReference type="Gene3D" id="3.90.320.10">
    <property type="match status" value="1"/>
</dbReference>
<proteinExistence type="predicted"/>
<reference evidence="1" key="1">
    <citation type="submission" date="2016-05" db="EMBL/GenBank/DDBJ databases">
        <authorList>
            <person name="Lavstsen T."/>
            <person name="Jespersen J.S."/>
        </authorList>
    </citation>
    <scope>NUCLEOTIDE SEQUENCE</scope>
    <source>
        <tissue evidence="1">Brain</tissue>
    </source>
</reference>
<organism evidence="1">
    <name type="scientific">Nothobranchius furzeri</name>
    <name type="common">Turquoise killifish</name>
    <dbReference type="NCBI Taxonomy" id="105023"/>
    <lineage>
        <taxon>Eukaryota</taxon>
        <taxon>Metazoa</taxon>
        <taxon>Chordata</taxon>
        <taxon>Craniata</taxon>
        <taxon>Vertebrata</taxon>
        <taxon>Euteleostomi</taxon>
        <taxon>Actinopterygii</taxon>
        <taxon>Neopterygii</taxon>
        <taxon>Teleostei</taxon>
        <taxon>Neoteleostei</taxon>
        <taxon>Acanthomorphata</taxon>
        <taxon>Ovalentaria</taxon>
        <taxon>Atherinomorphae</taxon>
        <taxon>Cyprinodontiformes</taxon>
        <taxon>Nothobranchiidae</taxon>
        <taxon>Nothobranchius</taxon>
    </lineage>
</organism>
<dbReference type="AlphaFoldDB" id="A0A1A8B1F5"/>
<sequence length="86" mass="10172">EGDAVQLDRNHSYYDMVQAQLHISSVQYCDFIVWNKNDIHVERILPDVQLWETAIPKVQLYFTHRILPEILGQNFTHRILPEILGQ</sequence>
<dbReference type="PANTHER" id="PTHR47526:SF4">
    <property type="entry name" value="SWIM-TYPE DOMAIN-CONTAINING PROTEIN"/>
    <property type="match status" value="1"/>
</dbReference>
<feature type="non-terminal residue" evidence="1">
    <location>
        <position position="86"/>
    </location>
</feature>
<accession>A0A1A8B1F5</accession>
<gene>
    <name evidence="1" type="primary">v1g225175</name>
</gene>
<feature type="non-terminal residue" evidence="1">
    <location>
        <position position="1"/>
    </location>
</feature>